<keyword evidence="1" id="KW-0812">Transmembrane</keyword>
<keyword evidence="1" id="KW-0472">Membrane</keyword>
<dbReference type="Proteomes" id="UP000590225">
    <property type="component" value="Unassembled WGS sequence"/>
</dbReference>
<name>A0AAW3T1N8_9MICO</name>
<evidence type="ECO:0000313" key="2">
    <source>
        <dbReference type="EMBL" id="MBA8989351.1"/>
    </source>
</evidence>
<gene>
    <name evidence="2" type="ORF">FHW23_000583</name>
</gene>
<dbReference type="AlphaFoldDB" id="A0AAW3T1N8"/>
<feature type="transmembrane region" description="Helical" evidence="1">
    <location>
        <begin position="12"/>
        <end position="32"/>
    </location>
</feature>
<evidence type="ECO:0000256" key="1">
    <source>
        <dbReference type="SAM" id="Phobius"/>
    </source>
</evidence>
<keyword evidence="1" id="KW-1133">Transmembrane helix</keyword>
<accession>A0AAW3T1N8</accession>
<proteinExistence type="predicted"/>
<evidence type="ECO:0000313" key="3">
    <source>
        <dbReference type="Proteomes" id="UP000590225"/>
    </source>
</evidence>
<sequence>MESSTKHTIATLLVCAAIVTVTATALIAMSPVP</sequence>
<reference evidence="2 3" key="1">
    <citation type="submission" date="2020-07" db="EMBL/GenBank/DDBJ databases">
        <title>Above-ground endophytic microbial communities from plants in different locations in the United States.</title>
        <authorList>
            <person name="Frank C."/>
        </authorList>
    </citation>
    <scope>NUCLEOTIDE SEQUENCE [LARGE SCALE GENOMIC DNA]</scope>
    <source>
        <strain evidence="2 3">WPL5_2</strain>
    </source>
</reference>
<protein>
    <submittedName>
        <fullName evidence="2">Uncharacterized protein</fullName>
    </submittedName>
</protein>
<organism evidence="2 3">
    <name type="scientific">Curtobacterium pusillum</name>
    <dbReference type="NCBI Taxonomy" id="69373"/>
    <lineage>
        <taxon>Bacteria</taxon>
        <taxon>Bacillati</taxon>
        <taxon>Actinomycetota</taxon>
        <taxon>Actinomycetes</taxon>
        <taxon>Micrococcales</taxon>
        <taxon>Microbacteriaceae</taxon>
        <taxon>Curtobacterium</taxon>
    </lineage>
</organism>
<comment type="caution">
    <text evidence="2">The sequence shown here is derived from an EMBL/GenBank/DDBJ whole genome shotgun (WGS) entry which is preliminary data.</text>
</comment>
<dbReference type="EMBL" id="JACGXP010000001">
    <property type="protein sequence ID" value="MBA8989351.1"/>
    <property type="molecule type" value="Genomic_DNA"/>
</dbReference>